<comment type="catalytic activity">
    <reaction evidence="8">
        <text>L-histidyl-[protein] + UTP = N(tele)-(5'-uridylyl)-L-histidyl-[protein] + diphosphate</text>
        <dbReference type="Rhea" id="RHEA:83891"/>
        <dbReference type="Rhea" id="RHEA-COMP:9745"/>
        <dbReference type="Rhea" id="RHEA-COMP:20239"/>
        <dbReference type="ChEBI" id="CHEBI:29979"/>
        <dbReference type="ChEBI" id="CHEBI:33019"/>
        <dbReference type="ChEBI" id="CHEBI:46398"/>
        <dbReference type="ChEBI" id="CHEBI:233474"/>
    </reaction>
</comment>
<feature type="active site" description="Proton acceptor" evidence="8">
    <location>
        <position position="252"/>
    </location>
</feature>
<dbReference type="PANTHER" id="PTHR32057:SF14">
    <property type="entry name" value="PROTEIN ADENYLYLTRANSFERASE SELO, MITOCHONDRIAL"/>
    <property type="match status" value="1"/>
</dbReference>
<evidence type="ECO:0000313" key="9">
    <source>
        <dbReference type="EMBL" id="VYT71038.1"/>
    </source>
</evidence>
<feature type="binding site" evidence="8">
    <location>
        <position position="90"/>
    </location>
    <ligand>
        <name>ATP</name>
        <dbReference type="ChEBI" id="CHEBI:30616"/>
    </ligand>
</feature>
<dbReference type="GO" id="GO:0005524">
    <property type="term" value="F:ATP binding"/>
    <property type="evidence" value="ECO:0007669"/>
    <property type="project" value="UniProtKB-UniRule"/>
</dbReference>
<proteinExistence type="inferred from homology"/>
<comment type="catalytic activity">
    <reaction evidence="8">
        <text>L-seryl-[protein] + ATP = 3-O-(5'-adenylyl)-L-seryl-[protein] + diphosphate</text>
        <dbReference type="Rhea" id="RHEA:58120"/>
        <dbReference type="Rhea" id="RHEA-COMP:9863"/>
        <dbReference type="Rhea" id="RHEA-COMP:15073"/>
        <dbReference type="ChEBI" id="CHEBI:29999"/>
        <dbReference type="ChEBI" id="CHEBI:30616"/>
        <dbReference type="ChEBI" id="CHEBI:33019"/>
        <dbReference type="ChEBI" id="CHEBI:142516"/>
        <dbReference type="EC" id="2.7.7.108"/>
    </reaction>
</comment>
<reference evidence="9" key="1">
    <citation type="submission" date="2019-11" db="EMBL/GenBank/DDBJ databases">
        <authorList>
            <person name="Feng L."/>
        </authorList>
    </citation>
    <scope>NUCLEOTIDE SEQUENCE</scope>
    <source>
        <strain evidence="9">CTertiumLFYP3</strain>
    </source>
</reference>
<comment type="catalytic activity">
    <reaction evidence="8">
        <text>L-tyrosyl-[protein] + UTP = O-(5'-uridylyl)-L-tyrosyl-[protein] + diphosphate</text>
        <dbReference type="Rhea" id="RHEA:83887"/>
        <dbReference type="Rhea" id="RHEA-COMP:10136"/>
        <dbReference type="Rhea" id="RHEA-COMP:20238"/>
        <dbReference type="ChEBI" id="CHEBI:33019"/>
        <dbReference type="ChEBI" id="CHEBI:46398"/>
        <dbReference type="ChEBI" id="CHEBI:46858"/>
        <dbReference type="ChEBI" id="CHEBI:90602"/>
    </reaction>
</comment>
<sequence>MEDKNINFNFDNSYVKLSDTFYNIQNPSKVPDPKLAILNNNLAESLGVNSKALETDIGIDILSGNRICEGSKPIAQAYAGHQFGYFTMLGDGRAVLLGEHITRNGERFDIQLKGSGRTPYSRGGDGKAALGPMLREYIISEALYGLGIPTTRSLAVVTTGESIVRDRIEPGAILTRVASSHIRVGTFQYAAQYTSYNQLKELADYTINRHYTEAFNTENPYLYLLKEVIRKQSDLIAKWLQVGFIHGVMNTDNMTISGESIDYGPCAFMDNYDPNTVFSSIDSQGRYAYGNQPYIAAWNLARFAETLIPLLDDNKEKAIKLAQDAILEFNDIYKEKYISGMRLKLGLFNKEKEDEDLIYELLNLMQKYKSDYTNTFRNLTLNKLTEVEIFEKDDFKSWHKKWNDRLDREEKSKEEIAKLMKSVNPSVIPRNHRVEEALEAAVKNDDYSVLKNLLEVLSKPYDYTEIQEEYTNLPKPTKIPYRTFCGT</sequence>
<feature type="binding site" evidence="8">
    <location>
        <position position="253"/>
    </location>
    <ligand>
        <name>Mg(2+)</name>
        <dbReference type="ChEBI" id="CHEBI:18420"/>
    </ligand>
</feature>
<dbReference type="GO" id="GO:0070733">
    <property type="term" value="F:AMPylase activity"/>
    <property type="evidence" value="ECO:0007669"/>
    <property type="project" value="UniProtKB-EC"/>
</dbReference>
<feature type="binding site" evidence="8">
    <location>
        <position position="262"/>
    </location>
    <ligand>
        <name>Mg(2+)</name>
        <dbReference type="ChEBI" id="CHEBI:18420"/>
    </ligand>
</feature>
<dbReference type="Pfam" id="PF02696">
    <property type="entry name" value="SelO"/>
    <property type="match status" value="1"/>
</dbReference>
<comment type="function">
    <text evidence="8">Nucleotidyltransferase involved in the post-translational modification of proteins. It can catalyze the addition of adenosine monophosphate (AMP) or uridine monophosphate (UMP) to a protein, resulting in modifications known as AMPylation and UMPylation.</text>
</comment>
<comment type="catalytic activity">
    <reaction evidence="8">
        <text>L-tyrosyl-[protein] + ATP = O-(5'-adenylyl)-L-tyrosyl-[protein] + diphosphate</text>
        <dbReference type="Rhea" id="RHEA:54288"/>
        <dbReference type="Rhea" id="RHEA-COMP:10136"/>
        <dbReference type="Rhea" id="RHEA-COMP:13846"/>
        <dbReference type="ChEBI" id="CHEBI:30616"/>
        <dbReference type="ChEBI" id="CHEBI:33019"/>
        <dbReference type="ChEBI" id="CHEBI:46858"/>
        <dbReference type="ChEBI" id="CHEBI:83624"/>
        <dbReference type="EC" id="2.7.7.108"/>
    </reaction>
</comment>
<dbReference type="AlphaFoldDB" id="A0A6N2YZ11"/>
<dbReference type="GO" id="GO:0030145">
    <property type="term" value="F:manganese ion binding"/>
    <property type="evidence" value="ECO:0007669"/>
    <property type="project" value="UniProtKB-UniRule"/>
</dbReference>
<keyword evidence="4 8" id="KW-0479">Metal-binding</keyword>
<dbReference type="HAMAP" id="MF_00692">
    <property type="entry name" value="SelO"/>
    <property type="match status" value="1"/>
</dbReference>
<gene>
    <name evidence="8" type="primary">ydiU</name>
    <name evidence="8" type="synonym">selO</name>
    <name evidence="9" type="ORF">CTLFYP3_00497</name>
</gene>
<feature type="binding site" evidence="8">
    <location>
        <position position="262"/>
    </location>
    <ligand>
        <name>ATP</name>
        <dbReference type="ChEBI" id="CHEBI:30616"/>
    </ligand>
</feature>
<comment type="catalytic activity">
    <reaction evidence="8">
        <text>L-threonyl-[protein] + ATP = 3-O-(5'-adenylyl)-L-threonyl-[protein] + diphosphate</text>
        <dbReference type="Rhea" id="RHEA:54292"/>
        <dbReference type="Rhea" id="RHEA-COMP:11060"/>
        <dbReference type="Rhea" id="RHEA-COMP:13847"/>
        <dbReference type="ChEBI" id="CHEBI:30013"/>
        <dbReference type="ChEBI" id="CHEBI:30616"/>
        <dbReference type="ChEBI" id="CHEBI:33019"/>
        <dbReference type="ChEBI" id="CHEBI:138113"/>
        <dbReference type="EC" id="2.7.7.108"/>
    </reaction>
</comment>
<dbReference type="EC" id="2.7.7.108" evidence="8"/>
<evidence type="ECO:0000256" key="7">
    <source>
        <dbReference type="ARBA" id="ARBA00022842"/>
    </source>
</evidence>
<evidence type="ECO:0000256" key="1">
    <source>
        <dbReference type="ARBA" id="ARBA00009747"/>
    </source>
</evidence>
<evidence type="ECO:0000256" key="3">
    <source>
        <dbReference type="ARBA" id="ARBA00022695"/>
    </source>
</evidence>
<keyword evidence="5 8" id="KW-0547">Nucleotide-binding</keyword>
<evidence type="ECO:0000256" key="4">
    <source>
        <dbReference type="ARBA" id="ARBA00022723"/>
    </source>
</evidence>
<keyword evidence="6 8" id="KW-0067">ATP-binding</keyword>
<evidence type="ECO:0000256" key="5">
    <source>
        <dbReference type="ARBA" id="ARBA00022741"/>
    </source>
</evidence>
<comment type="similarity">
    <text evidence="1 8">Belongs to the SELO family.</text>
</comment>
<feature type="binding site" evidence="8">
    <location>
        <position position="93"/>
    </location>
    <ligand>
        <name>ATP</name>
        <dbReference type="ChEBI" id="CHEBI:30616"/>
    </ligand>
</feature>
<dbReference type="EMBL" id="CACRTO010000005">
    <property type="protein sequence ID" value="VYT71038.1"/>
    <property type="molecule type" value="Genomic_DNA"/>
</dbReference>
<keyword evidence="7 8" id="KW-0460">Magnesium</keyword>
<feature type="binding site" evidence="8">
    <location>
        <position position="125"/>
    </location>
    <ligand>
        <name>ATP</name>
        <dbReference type="ChEBI" id="CHEBI:30616"/>
    </ligand>
</feature>
<feature type="binding site" evidence="8">
    <location>
        <position position="183"/>
    </location>
    <ligand>
        <name>ATP</name>
        <dbReference type="ChEBI" id="CHEBI:30616"/>
    </ligand>
</feature>
<feature type="binding site" evidence="8">
    <location>
        <position position="176"/>
    </location>
    <ligand>
        <name>ATP</name>
        <dbReference type="ChEBI" id="CHEBI:30616"/>
    </ligand>
</feature>
<protein>
    <recommendedName>
        <fullName evidence="8">Protein nucleotidyltransferase YdiU</fullName>
        <ecNumber evidence="8">2.7.7.-</ecNumber>
    </recommendedName>
    <alternativeName>
        <fullName evidence="8">Protein adenylyltransferase YdiU</fullName>
        <ecNumber evidence="8">2.7.7.108</ecNumber>
    </alternativeName>
    <alternativeName>
        <fullName evidence="8">Protein uridylyltransferase YdiU</fullName>
        <ecNumber evidence="8">2.7.7.-</ecNumber>
    </alternativeName>
</protein>
<feature type="binding site" evidence="8">
    <location>
        <position position="92"/>
    </location>
    <ligand>
        <name>ATP</name>
        <dbReference type="ChEBI" id="CHEBI:30616"/>
    </ligand>
</feature>
<keyword evidence="2 8" id="KW-0808">Transferase</keyword>
<keyword evidence="8" id="KW-0464">Manganese</keyword>
<dbReference type="NCBIfam" id="NF000658">
    <property type="entry name" value="PRK00029.1"/>
    <property type="match status" value="1"/>
</dbReference>
<feature type="binding site" evidence="8">
    <location>
        <position position="113"/>
    </location>
    <ligand>
        <name>ATP</name>
        <dbReference type="ChEBI" id="CHEBI:30616"/>
    </ligand>
</feature>
<organism evidence="9">
    <name type="scientific">Clostridium tertium</name>
    <dbReference type="NCBI Taxonomy" id="1559"/>
    <lineage>
        <taxon>Bacteria</taxon>
        <taxon>Bacillati</taxon>
        <taxon>Bacillota</taxon>
        <taxon>Clostridia</taxon>
        <taxon>Eubacteriales</taxon>
        <taxon>Clostridiaceae</taxon>
        <taxon>Clostridium</taxon>
    </lineage>
</organism>
<comment type="catalytic activity">
    <reaction evidence="8">
        <text>L-seryl-[protein] + UTP = O-(5'-uridylyl)-L-seryl-[protein] + diphosphate</text>
        <dbReference type="Rhea" id="RHEA:64604"/>
        <dbReference type="Rhea" id="RHEA-COMP:9863"/>
        <dbReference type="Rhea" id="RHEA-COMP:16635"/>
        <dbReference type="ChEBI" id="CHEBI:29999"/>
        <dbReference type="ChEBI" id="CHEBI:33019"/>
        <dbReference type="ChEBI" id="CHEBI:46398"/>
        <dbReference type="ChEBI" id="CHEBI:156051"/>
    </reaction>
</comment>
<evidence type="ECO:0000256" key="8">
    <source>
        <dbReference type="HAMAP-Rule" id="MF_00692"/>
    </source>
</evidence>
<dbReference type="InterPro" id="IPR003846">
    <property type="entry name" value="SelO"/>
</dbReference>
<dbReference type="GO" id="GO:0000287">
    <property type="term" value="F:magnesium ion binding"/>
    <property type="evidence" value="ECO:0007669"/>
    <property type="project" value="UniProtKB-UniRule"/>
</dbReference>
<name>A0A6N2YZ11_9CLOT</name>
<dbReference type="PANTHER" id="PTHR32057">
    <property type="entry name" value="PROTEIN ADENYLYLTRANSFERASE SELO, MITOCHONDRIAL"/>
    <property type="match status" value="1"/>
</dbReference>
<dbReference type="EC" id="2.7.7.-" evidence="8"/>
<comment type="cofactor">
    <cofactor evidence="8">
        <name>Mg(2+)</name>
        <dbReference type="ChEBI" id="CHEBI:18420"/>
    </cofactor>
    <cofactor evidence="8">
        <name>Mn(2+)</name>
        <dbReference type="ChEBI" id="CHEBI:29035"/>
    </cofactor>
</comment>
<feature type="binding site" evidence="8">
    <location>
        <position position="126"/>
    </location>
    <ligand>
        <name>ATP</name>
        <dbReference type="ChEBI" id="CHEBI:30616"/>
    </ligand>
</feature>
<dbReference type="RefSeq" id="WP_156624632.1">
    <property type="nucleotide sequence ID" value="NZ_CACRTO010000005.1"/>
</dbReference>
<evidence type="ECO:0000256" key="2">
    <source>
        <dbReference type="ARBA" id="ARBA00022679"/>
    </source>
</evidence>
<evidence type="ECO:0000256" key="6">
    <source>
        <dbReference type="ARBA" id="ARBA00022840"/>
    </source>
</evidence>
<keyword evidence="3 8" id="KW-0548">Nucleotidyltransferase</keyword>
<accession>A0A6N2YZ11</accession>